<dbReference type="Gene3D" id="2.40.360.20">
    <property type="match status" value="1"/>
</dbReference>
<dbReference type="AlphaFoldDB" id="A0A4S8RTM1"/>
<dbReference type="OrthoDB" id="665223at2"/>
<feature type="domain" description="DUF3108" evidence="2">
    <location>
        <begin position="32"/>
        <end position="226"/>
    </location>
</feature>
<dbReference type="Pfam" id="PF21347">
    <property type="entry name" value="DUF3108_like"/>
    <property type="match status" value="1"/>
</dbReference>
<dbReference type="InterPro" id="IPR049279">
    <property type="entry name" value="DUF3108-like"/>
</dbReference>
<accession>A0A4S8RTM1</accession>
<dbReference type="Proteomes" id="UP000310406">
    <property type="component" value="Unassembled WGS sequence"/>
</dbReference>
<proteinExistence type="predicted"/>
<evidence type="ECO:0000313" key="3">
    <source>
        <dbReference type="EMBL" id="THV57284.1"/>
    </source>
</evidence>
<protein>
    <recommendedName>
        <fullName evidence="2">DUF3108 domain-containing protein</fullName>
    </recommendedName>
</protein>
<keyword evidence="1" id="KW-0732">Signal</keyword>
<feature type="chain" id="PRO_5020593970" description="DUF3108 domain-containing protein" evidence="1">
    <location>
        <begin position="21"/>
        <end position="231"/>
    </location>
</feature>
<name>A0A4S8RTM1_9FLAO</name>
<feature type="signal peptide" evidence="1">
    <location>
        <begin position="1"/>
        <end position="20"/>
    </location>
</feature>
<organism evidence="3 4">
    <name type="scientific">Flagellimonas alvinocaridis</name>
    <dbReference type="NCBI Taxonomy" id="2530200"/>
    <lineage>
        <taxon>Bacteria</taxon>
        <taxon>Pseudomonadati</taxon>
        <taxon>Bacteroidota</taxon>
        <taxon>Flavobacteriia</taxon>
        <taxon>Flavobacteriales</taxon>
        <taxon>Flavobacteriaceae</taxon>
        <taxon>Flagellimonas</taxon>
    </lineage>
</organism>
<gene>
    <name evidence="3" type="ORF">EZV76_14915</name>
</gene>
<dbReference type="RefSeq" id="WP_136567369.1">
    <property type="nucleotide sequence ID" value="NZ_SNTZ01000013.1"/>
</dbReference>
<evidence type="ECO:0000256" key="1">
    <source>
        <dbReference type="SAM" id="SignalP"/>
    </source>
</evidence>
<dbReference type="EMBL" id="SNTZ01000013">
    <property type="protein sequence ID" value="THV57284.1"/>
    <property type="molecule type" value="Genomic_DNA"/>
</dbReference>
<evidence type="ECO:0000259" key="2">
    <source>
        <dbReference type="Pfam" id="PF21347"/>
    </source>
</evidence>
<comment type="caution">
    <text evidence="3">The sequence shown here is derived from an EMBL/GenBank/DDBJ whole genome shotgun (WGS) entry which is preliminary data.</text>
</comment>
<reference evidence="3 4" key="1">
    <citation type="submission" date="2019-03" db="EMBL/GenBank/DDBJ databases">
        <title>Muricauda SCR12 sp.nov, a marine bacterium isolated from Pacific Ocean:the Okinawa trough.</title>
        <authorList>
            <person name="Liu L."/>
        </authorList>
    </citation>
    <scope>NUCLEOTIDE SEQUENCE [LARGE SCALE GENOMIC DNA]</scope>
    <source>
        <strain evidence="3 4">SCR12</strain>
    </source>
</reference>
<sequence>MKHYFFALLTVMFSMGIVLGQSNCSHYYPLVDGANFEYTSYDKKGKEEGKINYKVTNVNGSGDNVTATMVMQLEDQKGNTYDSEYNVTCDGDKVKIDFKSLMNEQMLNQLGEMEVEVSGTDIELPSNLGVGQELPDGNVTVQMKMGGAMNMNMNVETINRKVEKIETVTTPAGTFKNCLVIYSETRTKMIMANQTMPSRVWIAEGIGMVKQESYNKSGKLMASSVLTAYSL</sequence>
<keyword evidence="4" id="KW-1185">Reference proteome</keyword>
<evidence type="ECO:0000313" key="4">
    <source>
        <dbReference type="Proteomes" id="UP000310406"/>
    </source>
</evidence>